<organism evidence="3 4">
    <name type="scientific">Anaeromyxobacter oryzae</name>
    <dbReference type="NCBI Taxonomy" id="2918170"/>
    <lineage>
        <taxon>Bacteria</taxon>
        <taxon>Pseudomonadati</taxon>
        <taxon>Myxococcota</taxon>
        <taxon>Myxococcia</taxon>
        <taxon>Myxococcales</taxon>
        <taxon>Cystobacterineae</taxon>
        <taxon>Anaeromyxobacteraceae</taxon>
        <taxon>Anaeromyxobacter</taxon>
    </lineage>
</organism>
<feature type="signal peptide" evidence="1">
    <location>
        <begin position="1"/>
        <end position="26"/>
    </location>
</feature>
<gene>
    <name evidence="3" type="ORF">AMOR_14830</name>
</gene>
<dbReference type="PROSITE" id="PS51257">
    <property type="entry name" value="PROKAR_LIPOPROTEIN"/>
    <property type="match status" value="1"/>
</dbReference>
<dbReference type="InterPro" id="IPR011706">
    <property type="entry name" value="Cu-oxidase_C"/>
</dbReference>
<dbReference type="Gene3D" id="2.60.40.420">
    <property type="entry name" value="Cupredoxins - blue copper proteins"/>
    <property type="match status" value="3"/>
</dbReference>
<dbReference type="PANTHER" id="PTHR48267">
    <property type="entry name" value="CUPREDOXIN SUPERFAMILY PROTEIN"/>
    <property type="match status" value="1"/>
</dbReference>
<name>A0ABM7WSN9_9BACT</name>
<protein>
    <recommendedName>
        <fullName evidence="2">Plastocyanin-like domain-containing protein</fullName>
    </recommendedName>
</protein>
<dbReference type="PANTHER" id="PTHR48267:SF1">
    <property type="entry name" value="BILIRUBIN OXIDASE"/>
    <property type="match status" value="1"/>
</dbReference>
<keyword evidence="4" id="KW-1185">Reference proteome</keyword>
<keyword evidence="1" id="KW-0732">Signal</keyword>
<feature type="domain" description="Plastocyanin-like" evidence="2">
    <location>
        <begin position="624"/>
        <end position="796"/>
    </location>
</feature>
<evidence type="ECO:0000313" key="4">
    <source>
        <dbReference type="Proteomes" id="UP001162891"/>
    </source>
</evidence>
<dbReference type="RefSeq" id="WP_318653854.1">
    <property type="nucleotide sequence ID" value="NZ_AP025591.1"/>
</dbReference>
<dbReference type="InterPro" id="IPR008972">
    <property type="entry name" value="Cupredoxin"/>
</dbReference>
<dbReference type="Pfam" id="PF07731">
    <property type="entry name" value="Cu-oxidase_2"/>
    <property type="match status" value="1"/>
</dbReference>
<dbReference type="InterPro" id="IPR045087">
    <property type="entry name" value="Cu-oxidase_fam"/>
</dbReference>
<dbReference type="SUPFAM" id="SSF49503">
    <property type="entry name" value="Cupredoxins"/>
    <property type="match status" value="4"/>
</dbReference>
<proteinExistence type="predicted"/>
<evidence type="ECO:0000313" key="3">
    <source>
        <dbReference type="EMBL" id="BDG02487.1"/>
    </source>
</evidence>
<evidence type="ECO:0000256" key="1">
    <source>
        <dbReference type="SAM" id="SignalP"/>
    </source>
</evidence>
<feature type="chain" id="PRO_5047355280" description="Plastocyanin-like domain-containing protein" evidence="1">
    <location>
        <begin position="27"/>
        <end position="815"/>
    </location>
</feature>
<sequence>MNRVRGAQALAWMGACVLLASGSARAQTTYNPLLLPGGNIPQFAQPLPVLDVWKAKQPAATYGSYPVIPTVDGTAPVTLTMCEFQSNVLPPLAAGAAGTPTSVWGYVSGSACPGKTAVRDTYIGPVIVASRGTPTAVTYVNALGSTSDTGVNAYRFSTDQTLHWADPLNLGRNDCMMKVEMGGPLLWNGQPDPCALNYSGPIATVPHLHGAEDPAAIDGSPDSWFTSDGRLVGSKFYTKGWAGTVSGLPATPGTAPYAAGAIVYDLATKAAYQVQQDPTTLAFSWTPYMANRVTYTYPNSQEASPIWFHDHTLGATRLNVYAGLAGAYYVVDPAQQPLPGADVTDVVPLVIQDRMFDTGGQLFFPADSYTGLLWTPNPDHPYWVPEFLGDTVVVNGKAWPYLDLQPRRYRFLVLNGSNARTYELSLIDPVTKTFGPPMYVISNDGGYLDRPAKIDPAAGQVLTVMPGERYEIIVDFAGFGGRNFTLRNTARTPYPKGSPPPGSTLGRVMQFRVGATAVADASYDPAAGGALRTPMVRLASAGALAQGVTPTVARELTLNEVMGMKVTWPNPITGVATAYPGGPLEILVNNTKWSGVDPRTMAVRTDFTRLPTDPAGLSYSELPREGETEIWEIVNLTADAHPMHLHLVQFQILNRQSFATNQYLTAYNALFPGGVFQGGYGPPLDYAKFAPRLNPPYVHGFGGTLVPVVGGNPDVFPYLQGPALAPGPQETGWKDTVMAPPGMVTRLVVRWAPTSVAAGTPAASATFPFDPSSGGRYNYVWHCHIIDHEDNEMMRPDVVISDPATPRTFAMGASF</sequence>
<reference evidence="4" key="1">
    <citation type="journal article" date="2022" name="Int. J. Syst. Evol. Microbiol.">
        <title>Anaeromyxobacter oryzae sp. nov., Anaeromyxobacter diazotrophicus sp. nov. and Anaeromyxobacter paludicola sp. nov., isolated from paddy soils.</title>
        <authorList>
            <person name="Itoh H."/>
            <person name="Xu Z."/>
            <person name="Mise K."/>
            <person name="Masuda Y."/>
            <person name="Ushijima N."/>
            <person name="Hayakawa C."/>
            <person name="Shiratori Y."/>
            <person name="Senoo K."/>
        </authorList>
    </citation>
    <scope>NUCLEOTIDE SEQUENCE [LARGE SCALE GENOMIC DNA]</scope>
    <source>
        <strain evidence="4">Red232</strain>
    </source>
</reference>
<evidence type="ECO:0000259" key="2">
    <source>
        <dbReference type="Pfam" id="PF07731"/>
    </source>
</evidence>
<dbReference type="EMBL" id="AP025591">
    <property type="protein sequence ID" value="BDG02487.1"/>
    <property type="molecule type" value="Genomic_DNA"/>
</dbReference>
<dbReference type="Proteomes" id="UP001162891">
    <property type="component" value="Chromosome"/>
</dbReference>
<dbReference type="CDD" id="cd13868">
    <property type="entry name" value="CuRO_2_CotA_like"/>
    <property type="match status" value="1"/>
</dbReference>
<accession>A0ABM7WSN9</accession>